<dbReference type="InterPro" id="IPR010699">
    <property type="entry name" value="DUF1275"/>
</dbReference>
<feature type="transmembrane region" description="Helical" evidence="1">
    <location>
        <begin position="12"/>
        <end position="35"/>
    </location>
</feature>
<keyword evidence="1" id="KW-1133">Transmembrane helix</keyword>
<keyword evidence="3" id="KW-1185">Reference proteome</keyword>
<dbReference type="PANTHER" id="PTHR37314">
    <property type="entry name" value="SLR0142 PROTEIN"/>
    <property type="match status" value="1"/>
</dbReference>
<protein>
    <submittedName>
        <fullName evidence="2">Uncharacterized membrane protein YoaK (UPF0700 family)</fullName>
    </submittedName>
</protein>
<accession>A0ABT6KJV0</accession>
<sequence>MKTLSPAQFVGAASLSALAGFVDAIAFIYLGGFFVSFMSGNTTVGSVELAQGGDWAPAFLIVAAFVIGVIAGTVITRVASRPAPWVLAAVTLLLLVGTLLTGMGLPTVVPAVLIAAGMGAINTVFARDGGPALGLTYMTGALVKMAQELVSAFTGGSRTAWLRQLALWSAIAIGAIAGALAYGAIGITAMWSAVVGAVAAVVIAAIAARRA</sequence>
<reference evidence="2 3" key="1">
    <citation type="submission" date="2023-04" db="EMBL/GenBank/DDBJ databases">
        <title>Genome Encyclopedia of Bacteria and Archaea VI: Functional Genomics of Type Strains.</title>
        <authorList>
            <person name="Whitman W."/>
        </authorList>
    </citation>
    <scope>NUCLEOTIDE SEQUENCE [LARGE SCALE GENOMIC DNA]</scope>
    <source>
        <strain evidence="2 3">SG_E_30_P1</strain>
    </source>
</reference>
<comment type="caution">
    <text evidence="2">The sequence shown here is derived from an EMBL/GenBank/DDBJ whole genome shotgun (WGS) entry which is preliminary data.</text>
</comment>
<keyword evidence="1" id="KW-0472">Membrane</keyword>
<dbReference type="Proteomes" id="UP001160142">
    <property type="component" value="Unassembled WGS sequence"/>
</dbReference>
<gene>
    <name evidence="2" type="ORF">M2152_000393</name>
</gene>
<feature type="transmembrane region" description="Helical" evidence="1">
    <location>
        <begin position="165"/>
        <end position="185"/>
    </location>
</feature>
<feature type="transmembrane region" description="Helical" evidence="1">
    <location>
        <begin position="83"/>
        <end position="102"/>
    </location>
</feature>
<dbReference type="EMBL" id="JARXVQ010000001">
    <property type="protein sequence ID" value="MDH6180211.1"/>
    <property type="molecule type" value="Genomic_DNA"/>
</dbReference>
<feature type="transmembrane region" description="Helical" evidence="1">
    <location>
        <begin position="108"/>
        <end position="126"/>
    </location>
</feature>
<feature type="transmembrane region" description="Helical" evidence="1">
    <location>
        <begin position="191"/>
        <end position="208"/>
    </location>
</feature>
<feature type="transmembrane region" description="Helical" evidence="1">
    <location>
        <begin position="55"/>
        <end position="76"/>
    </location>
</feature>
<dbReference type="RefSeq" id="WP_322132574.1">
    <property type="nucleotide sequence ID" value="NZ_CP085036.1"/>
</dbReference>
<proteinExistence type="predicted"/>
<evidence type="ECO:0000313" key="2">
    <source>
        <dbReference type="EMBL" id="MDH6180211.1"/>
    </source>
</evidence>
<name>A0ABT6KJV0_9MICO</name>
<organism evidence="2 3">
    <name type="scientific">Antiquaquibacter oligotrophicus</name>
    <dbReference type="NCBI Taxonomy" id="2880260"/>
    <lineage>
        <taxon>Bacteria</taxon>
        <taxon>Bacillati</taxon>
        <taxon>Actinomycetota</taxon>
        <taxon>Actinomycetes</taxon>
        <taxon>Micrococcales</taxon>
        <taxon>Microbacteriaceae</taxon>
        <taxon>Antiquaquibacter</taxon>
    </lineage>
</organism>
<keyword evidence="1" id="KW-0812">Transmembrane</keyword>
<evidence type="ECO:0000256" key="1">
    <source>
        <dbReference type="SAM" id="Phobius"/>
    </source>
</evidence>
<dbReference type="PANTHER" id="PTHR37314:SF4">
    <property type="entry name" value="UPF0700 TRANSMEMBRANE PROTEIN YOAK"/>
    <property type="match status" value="1"/>
</dbReference>
<dbReference type="Pfam" id="PF06912">
    <property type="entry name" value="DUF1275"/>
    <property type="match status" value="1"/>
</dbReference>
<evidence type="ECO:0000313" key="3">
    <source>
        <dbReference type="Proteomes" id="UP001160142"/>
    </source>
</evidence>